<dbReference type="PANTHER" id="PTHR34472:SF1">
    <property type="entry name" value="SULFUR CARRIER PROTEIN THIS"/>
    <property type="match status" value="1"/>
</dbReference>
<organism evidence="1 2">
    <name type="scientific">Modicisalibacter ilicicola DSM 19980</name>
    <dbReference type="NCBI Taxonomy" id="1121942"/>
    <lineage>
        <taxon>Bacteria</taxon>
        <taxon>Pseudomonadati</taxon>
        <taxon>Pseudomonadota</taxon>
        <taxon>Gammaproteobacteria</taxon>
        <taxon>Oceanospirillales</taxon>
        <taxon>Halomonadaceae</taxon>
        <taxon>Modicisalibacter</taxon>
    </lineage>
</organism>
<dbReference type="InterPro" id="IPR016155">
    <property type="entry name" value="Mopterin_synth/thiamin_S_b"/>
</dbReference>
<keyword evidence="2" id="KW-1185">Reference proteome</keyword>
<dbReference type="NCBIfam" id="TIGR01683">
    <property type="entry name" value="thiS"/>
    <property type="match status" value="1"/>
</dbReference>
<dbReference type="SUPFAM" id="SSF54285">
    <property type="entry name" value="MoaD/ThiS"/>
    <property type="match status" value="1"/>
</dbReference>
<dbReference type="RefSeq" id="WP_084670988.1">
    <property type="nucleotide sequence ID" value="NZ_FQUJ01000002.1"/>
</dbReference>
<dbReference type="Pfam" id="PF02597">
    <property type="entry name" value="ThiS"/>
    <property type="match status" value="1"/>
</dbReference>
<dbReference type="Gene3D" id="3.10.20.30">
    <property type="match status" value="1"/>
</dbReference>
<dbReference type="CDD" id="cd00565">
    <property type="entry name" value="Ubl_ThiS"/>
    <property type="match status" value="1"/>
</dbReference>
<dbReference type="OrthoDB" id="9800283at2"/>
<name>A0A1M4SHT9_9GAMM</name>
<reference evidence="1 2" key="1">
    <citation type="submission" date="2016-11" db="EMBL/GenBank/DDBJ databases">
        <authorList>
            <person name="Jaros S."/>
            <person name="Januszkiewicz K."/>
            <person name="Wedrychowicz H."/>
        </authorList>
    </citation>
    <scope>NUCLEOTIDE SEQUENCE [LARGE SCALE GENOMIC DNA]</scope>
    <source>
        <strain evidence="1 2">DSM 19980</strain>
    </source>
</reference>
<sequence length="69" mass="7263">MNTITLSLNGESTTVPADTTLADALARWGYAGQRIAVAVDDEFVPRSAYASQRLQDNARIDIVAPIGGG</sequence>
<gene>
    <name evidence="1" type="ORF">SAMN02745148_00120</name>
</gene>
<evidence type="ECO:0000313" key="2">
    <source>
        <dbReference type="Proteomes" id="UP000184346"/>
    </source>
</evidence>
<dbReference type="AlphaFoldDB" id="A0A1M4SHT9"/>
<dbReference type="STRING" id="1121942.SAMN02745148_00120"/>
<dbReference type="PANTHER" id="PTHR34472">
    <property type="entry name" value="SULFUR CARRIER PROTEIN THIS"/>
    <property type="match status" value="1"/>
</dbReference>
<accession>A0A1M4SHT9</accession>
<proteinExistence type="predicted"/>
<dbReference type="EMBL" id="FQUJ01000002">
    <property type="protein sequence ID" value="SHE31760.1"/>
    <property type="molecule type" value="Genomic_DNA"/>
</dbReference>
<evidence type="ECO:0000313" key="1">
    <source>
        <dbReference type="EMBL" id="SHE31760.1"/>
    </source>
</evidence>
<dbReference type="InterPro" id="IPR003749">
    <property type="entry name" value="ThiS/MoaD-like"/>
</dbReference>
<protein>
    <submittedName>
        <fullName evidence="1">Sulfur carrier protein</fullName>
    </submittedName>
</protein>
<dbReference type="InterPro" id="IPR012675">
    <property type="entry name" value="Beta-grasp_dom_sf"/>
</dbReference>
<dbReference type="Proteomes" id="UP000184346">
    <property type="component" value="Unassembled WGS sequence"/>
</dbReference>
<dbReference type="InterPro" id="IPR010035">
    <property type="entry name" value="Thi_S"/>
</dbReference>